<reference evidence="1" key="1">
    <citation type="submission" date="2022-12" db="EMBL/GenBank/DDBJ databases">
        <authorList>
            <person name="Petersen C."/>
        </authorList>
    </citation>
    <scope>NUCLEOTIDE SEQUENCE</scope>
    <source>
        <strain evidence="1">IBT 35673</strain>
    </source>
</reference>
<accession>A0A9W9UEV1</accession>
<dbReference type="Proteomes" id="UP001147695">
    <property type="component" value="Unassembled WGS sequence"/>
</dbReference>
<proteinExistence type="predicted"/>
<dbReference type="EMBL" id="JAPZBQ010000003">
    <property type="protein sequence ID" value="KAJ5337819.1"/>
    <property type="molecule type" value="Genomic_DNA"/>
</dbReference>
<name>A0A9W9UEV1_PENBR</name>
<comment type="caution">
    <text evidence="1">The sequence shown here is derived from an EMBL/GenBank/DDBJ whole genome shotgun (WGS) entry which is preliminary data.</text>
</comment>
<evidence type="ECO:0000313" key="2">
    <source>
        <dbReference type="Proteomes" id="UP001147695"/>
    </source>
</evidence>
<gene>
    <name evidence="1" type="ORF">N7452_004547</name>
</gene>
<dbReference type="AlphaFoldDB" id="A0A9W9UEV1"/>
<organism evidence="1 2">
    <name type="scientific">Penicillium brevicompactum</name>
    <dbReference type="NCBI Taxonomy" id="5074"/>
    <lineage>
        <taxon>Eukaryota</taxon>
        <taxon>Fungi</taxon>
        <taxon>Dikarya</taxon>
        <taxon>Ascomycota</taxon>
        <taxon>Pezizomycotina</taxon>
        <taxon>Eurotiomycetes</taxon>
        <taxon>Eurotiomycetidae</taxon>
        <taxon>Eurotiales</taxon>
        <taxon>Aspergillaceae</taxon>
        <taxon>Penicillium</taxon>
    </lineage>
</organism>
<evidence type="ECO:0000313" key="1">
    <source>
        <dbReference type="EMBL" id="KAJ5337819.1"/>
    </source>
</evidence>
<sequence>MASSKAHLERQGEIMQMWVENTGPFKCPIRKSRLCFEFLQGSGKWTAYMNSIYLDEKWTSWAEGMGMVSTDAEEEHGGQIYEATVSKYTRQLPTLTRWEGRIGRGVIVTDKFRREKGSGDPYMSDIMKSVYEFHFPIESLKHVVFASVIEKATYGFITREIYGPHRSYTPLDEPRIWENPSPEFCGILGTPIGKVAGSFVIGAYGRGLKRIVRIVTFYTDYALNVQFDLEYLR</sequence>
<reference evidence="1" key="2">
    <citation type="journal article" date="2023" name="IMA Fungus">
        <title>Comparative genomic study of the Penicillium genus elucidates a diverse pangenome and 15 lateral gene transfer events.</title>
        <authorList>
            <person name="Petersen C."/>
            <person name="Sorensen T."/>
            <person name="Nielsen M.R."/>
            <person name="Sondergaard T.E."/>
            <person name="Sorensen J.L."/>
            <person name="Fitzpatrick D.A."/>
            <person name="Frisvad J.C."/>
            <person name="Nielsen K.L."/>
        </authorList>
    </citation>
    <scope>NUCLEOTIDE SEQUENCE</scope>
    <source>
        <strain evidence="1">IBT 35673</strain>
    </source>
</reference>
<protein>
    <submittedName>
        <fullName evidence="1">Uncharacterized protein</fullName>
    </submittedName>
</protein>